<gene>
    <name evidence="8" type="ORF">ETX26_03680</name>
</gene>
<comment type="similarity">
    <text evidence="2">Belongs to the RmuC family.</text>
</comment>
<dbReference type="InterPro" id="IPR003798">
    <property type="entry name" value="DNA_recombination_RmuC"/>
</dbReference>
<dbReference type="Pfam" id="PF02646">
    <property type="entry name" value="RmuC"/>
    <property type="match status" value="1"/>
</dbReference>
<name>A0A4Q2KMU6_9SPHN</name>
<protein>
    <recommendedName>
        <fullName evidence="3">DNA recombination protein RmuC homolog</fullName>
    </recommendedName>
</protein>
<dbReference type="OrthoDB" id="370725at2"/>
<evidence type="ECO:0000313" key="9">
    <source>
        <dbReference type="Proteomes" id="UP000293623"/>
    </source>
</evidence>
<dbReference type="Proteomes" id="UP000293623">
    <property type="component" value="Unassembled WGS sequence"/>
</dbReference>
<evidence type="ECO:0000256" key="6">
    <source>
        <dbReference type="SAM" id="Coils"/>
    </source>
</evidence>
<proteinExistence type="inferred from homology"/>
<comment type="function">
    <text evidence="1">Involved in DNA recombination.</text>
</comment>
<feature type="region of interest" description="Disordered" evidence="7">
    <location>
        <begin position="441"/>
        <end position="468"/>
    </location>
</feature>
<evidence type="ECO:0000256" key="3">
    <source>
        <dbReference type="ARBA" id="ARBA00021840"/>
    </source>
</evidence>
<evidence type="ECO:0000256" key="1">
    <source>
        <dbReference type="ARBA" id="ARBA00003416"/>
    </source>
</evidence>
<keyword evidence="4 6" id="KW-0175">Coiled coil</keyword>
<organism evidence="8 9">
    <name type="scientific">Pelagerythrobacter rhizovicinus</name>
    <dbReference type="NCBI Taxonomy" id="2268576"/>
    <lineage>
        <taxon>Bacteria</taxon>
        <taxon>Pseudomonadati</taxon>
        <taxon>Pseudomonadota</taxon>
        <taxon>Alphaproteobacteria</taxon>
        <taxon>Sphingomonadales</taxon>
        <taxon>Erythrobacteraceae</taxon>
        <taxon>Pelagerythrobacter</taxon>
    </lineage>
</organism>
<reference evidence="8 9" key="1">
    <citation type="submission" date="2019-01" db="EMBL/GenBank/DDBJ databases">
        <title>Altererythrobacter rhizovicinus sp. nov., isolated from the rhizosphere soil of Haloxylon ammodendron.</title>
        <authorList>
            <person name="Li H.-P."/>
            <person name="Gou J.-Y."/>
            <person name="Yao D."/>
            <person name="Han Q.-Q."/>
            <person name="Shao K.-Z."/>
            <person name="Zhao Q."/>
            <person name="Zhang J.-L."/>
        </authorList>
    </citation>
    <scope>NUCLEOTIDE SEQUENCE [LARGE SCALE GENOMIC DNA]</scope>
    <source>
        <strain evidence="8 9">AY-3R</strain>
    </source>
</reference>
<keyword evidence="9" id="KW-1185">Reference proteome</keyword>
<sequence>METTAIFVALLALVLGAGLGWFFGSRPAADWRARHGERDAEAKELAGKLARMAPELATMSERAGRADDLAARLDAAREELAGLRAERAAFEEQKRLLEESRANLLKEFENTGARVLGAAQERFLERAAERLGHSEKASEEKIKALLQPVGDRLRKYEEQVAALEEKRTDAFARLHQQITEMQRGQEEVRREAQRLGNSLTNAPKARGRWGERALQNVLEQCGLSEHTDFILEHSMETDEGRLRPDAIVRVPGQKKLVIDAKVSLNAYQAAFEADDEDERRRHLDLHARSMRGHVQTLGAKGYQSQFDEAPDYVVMFVPGEHFVAAALEHDPELWDFAFEKRVLLATPTNLVAIARTVAQVWRQDTIAREAIEIGRAGAELYDRLAVAAEHMKRVGGGLESAVNNYNKFVGSFERNVLSSGRRLRDKGIEIGKREIDEVPLVESAPRYTAEDSDATEEPALPSVGGDND</sequence>
<evidence type="ECO:0000256" key="7">
    <source>
        <dbReference type="SAM" id="MobiDB-lite"/>
    </source>
</evidence>
<dbReference type="PANTHER" id="PTHR30563:SF0">
    <property type="entry name" value="DNA RECOMBINATION PROTEIN RMUC"/>
    <property type="match status" value="1"/>
</dbReference>
<feature type="coiled-coil region" evidence="6">
    <location>
        <begin position="146"/>
        <end position="173"/>
    </location>
</feature>
<keyword evidence="5" id="KW-0233">DNA recombination</keyword>
<evidence type="ECO:0000256" key="5">
    <source>
        <dbReference type="ARBA" id="ARBA00023172"/>
    </source>
</evidence>
<dbReference type="PANTHER" id="PTHR30563">
    <property type="entry name" value="DNA RECOMBINATION PROTEIN RMUC"/>
    <property type="match status" value="1"/>
</dbReference>
<evidence type="ECO:0000256" key="4">
    <source>
        <dbReference type="ARBA" id="ARBA00023054"/>
    </source>
</evidence>
<dbReference type="AlphaFoldDB" id="A0A4Q2KMU6"/>
<evidence type="ECO:0000313" key="8">
    <source>
        <dbReference type="EMBL" id="RXZ65839.1"/>
    </source>
</evidence>
<feature type="coiled-coil region" evidence="6">
    <location>
        <begin position="66"/>
        <end position="107"/>
    </location>
</feature>
<evidence type="ECO:0000256" key="2">
    <source>
        <dbReference type="ARBA" id="ARBA00009840"/>
    </source>
</evidence>
<comment type="caution">
    <text evidence="8">The sequence shown here is derived from an EMBL/GenBank/DDBJ whole genome shotgun (WGS) entry which is preliminary data.</text>
</comment>
<accession>A0A4Q2KMU6</accession>
<dbReference type="RefSeq" id="WP_129523316.1">
    <property type="nucleotide sequence ID" value="NZ_SDPV01000001.1"/>
</dbReference>
<dbReference type="GO" id="GO:0006310">
    <property type="term" value="P:DNA recombination"/>
    <property type="evidence" value="ECO:0007669"/>
    <property type="project" value="UniProtKB-KW"/>
</dbReference>
<dbReference type="EMBL" id="SDPV01000001">
    <property type="protein sequence ID" value="RXZ65839.1"/>
    <property type="molecule type" value="Genomic_DNA"/>
</dbReference>